<evidence type="ECO:0000313" key="1">
    <source>
        <dbReference type="EMBL" id="KAF2213518.1"/>
    </source>
</evidence>
<keyword evidence="2" id="KW-1185">Reference proteome</keyword>
<proteinExistence type="predicted"/>
<dbReference type="EMBL" id="ML992670">
    <property type="protein sequence ID" value="KAF2213518.1"/>
    <property type="molecule type" value="Genomic_DNA"/>
</dbReference>
<organism evidence="1 2">
    <name type="scientific">Cercospora zeae-maydis SCOH1-5</name>
    <dbReference type="NCBI Taxonomy" id="717836"/>
    <lineage>
        <taxon>Eukaryota</taxon>
        <taxon>Fungi</taxon>
        <taxon>Dikarya</taxon>
        <taxon>Ascomycota</taxon>
        <taxon>Pezizomycotina</taxon>
        <taxon>Dothideomycetes</taxon>
        <taxon>Dothideomycetidae</taxon>
        <taxon>Mycosphaerellales</taxon>
        <taxon>Mycosphaerellaceae</taxon>
        <taxon>Cercospora</taxon>
    </lineage>
</organism>
<accession>A0A6A6FJV3</accession>
<reference evidence="1" key="1">
    <citation type="journal article" date="2020" name="Stud. Mycol.">
        <title>101 Dothideomycetes genomes: a test case for predicting lifestyles and emergence of pathogens.</title>
        <authorList>
            <person name="Haridas S."/>
            <person name="Albert R."/>
            <person name="Binder M."/>
            <person name="Bloem J."/>
            <person name="Labutti K."/>
            <person name="Salamov A."/>
            <person name="Andreopoulos B."/>
            <person name="Baker S."/>
            <person name="Barry K."/>
            <person name="Bills G."/>
            <person name="Bluhm B."/>
            <person name="Cannon C."/>
            <person name="Castanera R."/>
            <person name="Culley D."/>
            <person name="Daum C."/>
            <person name="Ezra D."/>
            <person name="Gonzalez J."/>
            <person name="Henrissat B."/>
            <person name="Kuo A."/>
            <person name="Liang C."/>
            <person name="Lipzen A."/>
            <person name="Lutzoni F."/>
            <person name="Magnuson J."/>
            <person name="Mondo S."/>
            <person name="Nolan M."/>
            <person name="Ohm R."/>
            <person name="Pangilinan J."/>
            <person name="Park H.-J."/>
            <person name="Ramirez L."/>
            <person name="Alfaro M."/>
            <person name="Sun H."/>
            <person name="Tritt A."/>
            <person name="Yoshinaga Y."/>
            <person name="Zwiers L.-H."/>
            <person name="Turgeon B."/>
            <person name="Goodwin S."/>
            <person name="Spatafora J."/>
            <person name="Crous P."/>
            <person name="Grigoriev I."/>
        </authorList>
    </citation>
    <scope>NUCLEOTIDE SEQUENCE</scope>
    <source>
        <strain evidence="1">SCOH1-5</strain>
    </source>
</reference>
<sequence length="131" mass="14632">MSTELHVTPNYREHIIAKATALFPELVGGSDPKDMYPYGFQPVYMSSYDSSLASITALPYLREQTCANAVALYPKHVRDEAKARGLSSSQVDAKEVFQILVIYENHTRLCCAQDSRDSRQRQAQVSSSRGT</sequence>
<protein>
    <submittedName>
        <fullName evidence="1">Uncharacterized protein</fullName>
    </submittedName>
</protein>
<dbReference type="Proteomes" id="UP000799539">
    <property type="component" value="Unassembled WGS sequence"/>
</dbReference>
<dbReference type="OrthoDB" id="3625901at2759"/>
<name>A0A6A6FJV3_9PEZI</name>
<evidence type="ECO:0000313" key="2">
    <source>
        <dbReference type="Proteomes" id="UP000799539"/>
    </source>
</evidence>
<gene>
    <name evidence="1" type="ORF">CERZMDRAFT_96351</name>
</gene>
<dbReference type="AlphaFoldDB" id="A0A6A6FJV3"/>